<comment type="subcellular location">
    <subcellularLocation>
        <location evidence="8">Cell membrane</location>
    </subcellularLocation>
</comment>
<evidence type="ECO:0000256" key="1">
    <source>
        <dbReference type="ARBA" id="ARBA00003394"/>
    </source>
</evidence>
<evidence type="ECO:0000256" key="6">
    <source>
        <dbReference type="ARBA" id="ARBA00031445"/>
    </source>
</evidence>
<keyword evidence="5 8" id="KW-0808">Transferase</keyword>
<dbReference type="InterPro" id="IPR007507">
    <property type="entry name" value="Glycos_transf_N"/>
</dbReference>
<evidence type="ECO:0000313" key="11">
    <source>
        <dbReference type="Proteomes" id="UP000777935"/>
    </source>
</evidence>
<dbReference type="EMBL" id="JABUFE010000001">
    <property type="protein sequence ID" value="NSX53776.1"/>
    <property type="molecule type" value="Genomic_DNA"/>
</dbReference>
<keyword evidence="8" id="KW-0448">Lipopolysaccharide biosynthesis</keyword>
<evidence type="ECO:0000256" key="5">
    <source>
        <dbReference type="ARBA" id="ARBA00022679"/>
    </source>
</evidence>
<comment type="caution">
    <text evidence="10">The sequence shown here is derived from an EMBL/GenBank/DDBJ whole genome shotgun (WGS) entry which is preliminary data.</text>
</comment>
<dbReference type="Pfam" id="PF04413">
    <property type="entry name" value="Glycos_transf_N"/>
    <property type="match status" value="1"/>
</dbReference>
<organism evidence="10 11">
    <name type="scientific">Parasulfitobacter algicola</name>
    <dbReference type="NCBI Taxonomy" id="2614809"/>
    <lineage>
        <taxon>Bacteria</taxon>
        <taxon>Pseudomonadati</taxon>
        <taxon>Pseudomonadota</taxon>
        <taxon>Alphaproteobacteria</taxon>
        <taxon>Rhodobacterales</taxon>
        <taxon>Roseobacteraceae</taxon>
        <taxon>Parasulfitobacter</taxon>
    </lineage>
</organism>
<evidence type="ECO:0000313" key="10">
    <source>
        <dbReference type="EMBL" id="NSX53776.1"/>
    </source>
</evidence>
<dbReference type="InterPro" id="IPR038107">
    <property type="entry name" value="Glycos_transf_N_sf"/>
</dbReference>
<dbReference type="PANTHER" id="PTHR42755:SF1">
    <property type="entry name" value="3-DEOXY-D-MANNO-OCTULOSONIC ACID TRANSFERASE, MITOCHONDRIAL-RELATED"/>
    <property type="match status" value="1"/>
</dbReference>
<evidence type="ECO:0000256" key="3">
    <source>
        <dbReference type="ARBA" id="ARBA00012621"/>
    </source>
</evidence>
<evidence type="ECO:0000256" key="8">
    <source>
        <dbReference type="RuleBase" id="RU365103"/>
    </source>
</evidence>
<comment type="function">
    <text evidence="1 8">Involved in lipopolysaccharide (LPS) biosynthesis. Catalyzes the transfer of 3-deoxy-D-manno-octulosonate (Kdo) residue(s) from CMP-Kdo to lipid IV(A), the tetraacyldisaccharide-1,4'-bisphosphate precursor of lipid A.</text>
</comment>
<dbReference type="RefSeq" id="WP_174135073.1">
    <property type="nucleotide sequence ID" value="NZ_JABUFE010000001.1"/>
</dbReference>
<keyword evidence="11" id="KW-1185">Reference proteome</keyword>
<sequence>MSTSDGMFLYRTLTDSEPSDETPRKHKPDSPLVWLHASNLADAMAICELAERLRHERDDLFIMLTTPPTLELPSDRRLASVFCQTLPNDTGHGSAEYLEYWKPDLLIWADGDLHHGLLSRMSERNIPMFLINVRLSSIETSGLRWALGMHQKTFRHFDRIFVVDEEVENHIRRMGAEAQHIEVSQLLEEGTPALSCDKTEHAHLTDILGSRPMWLAAMVSQEEVEVIGQAHRRASRTAHRLLLILVPDDETQGLEIAQTLAHKGWEVALRSKGEDPTETTQIFVADTPDEMGIWYRLAPITFLGCSLIHGPGKNPFEPAALGSAVLHGPNVSQYRSSYDRLAKAGATRSVRNGDQLATAVEDLLSPHLAAKLAHAAWDVTSGSAEVTDRIVEMALTALDDRGL</sequence>
<accession>A0ABX2ILL8</accession>
<comment type="pathway">
    <text evidence="2 8">Bacterial outer membrane biogenesis; LPS core biosynthesis.</text>
</comment>
<protein>
    <recommendedName>
        <fullName evidence="4 8">3-deoxy-D-manno-octulosonic acid transferase</fullName>
        <shortName evidence="8">Kdo transferase</shortName>
        <ecNumber evidence="3 8">2.4.99.12</ecNumber>
    </recommendedName>
    <alternativeName>
        <fullName evidence="6 8">Lipid IV(A) 3-deoxy-D-manno-octulosonic acid transferase</fullName>
    </alternativeName>
</protein>
<dbReference type="EC" id="2.4.99.12" evidence="3 8"/>
<dbReference type="Gene3D" id="3.40.50.11720">
    <property type="entry name" value="3-Deoxy-D-manno-octulosonic-acid transferase, N-terminal domain"/>
    <property type="match status" value="1"/>
</dbReference>
<name>A0ABX2ILL8_9RHOB</name>
<evidence type="ECO:0000256" key="7">
    <source>
        <dbReference type="ARBA" id="ARBA00049183"/>
    </source>
</evidence>
<evidence type="ECO:0000256" key="4">
    <source>
        <dbReference type="ARBA" id="ARBA00019077"/>
    </source>
</evidence>
<dbReference type="Proteomes" id="UP000777935">
    <property type="component" value="Unassembled WGS sequence"/>
</dbReference>
<dbReference type="PANTHER" id="PTHR42755">
    <property type="entry name" value="3-DEOXY-MANNO-OCTULOSONATE CYTIDYLYLTRANSFERASE"/>
    <property type="match status" value="1"/>
</dbReference>
<proteinExistence type="inferred from homology"/>
<gene>
    <name evidence="10" type="ORF">HRQ87_03080</name>
</gene>
<dbReference type="SUPFAM" id="SSF53756">
    <property type="entry name" value="UDP-Glycosyltransferase/glycogen phosphorylase"/>
    <property type="match status" value="1"/>
</dbReference>
<keyword evidence="8" id="KW-1003">Cell membrane</keyword>
<evidence type="ECO:0000259" key="9">
    <source>
        <dbReference type="Pfam" id="PF04413"/>
    </source>
</evidence>
<reference evidence="10 11" key="1">
    <citation type="submission" date="2020-06" db="EMBL/GenBank/DDBJ databases">
        <title>Sulfitobacter algicola sp. nov., isolated from green algae.</title>
        <authorList>
            <person name="Wang C."/>
        </authorList>
    </citation>
    <scope>NUCLEOTIDE SEQUENCE [LARGE SCALE GENOMIC DNA]</scope>
    <source>
        <strain evidence="10 11">1151</strain>
    </source>
</reference>
<evidence type="ECO:0000256" key="2">
    <source>
        <dbReference type="ARBA" id="ARBA00004713"/>
    </source>
</evidence>
<keyword evidence="8" id="KW-0472">Membrane</keyword>
<feature type="domain" description="3-deoxy-D-manno-octulosonic-acid transferase N-terminal" evidence="9">
    <location>
        <begin position="27"/>
        <end position="184"/>
    </location>
</feature>
<dbReference type="GO" id="GO:0016740">
    <property type="term" value="F:transferase activity"/>
    <property type="evidence" value="ECO:0007669"/>
    <property type="project" value="UniProtKB-KW"/>
</dbReference>
<dbReference type="InterPro" id="IPR039901">
    <property type="entry name" value="Kdotransferase"/>
</dbReference>
<dbReference type="Gene3D" id="3.40.50.2000">
    <property type="entry name" value="Glycogen Phosphorylase B"/>
    <property type="match status" value="1"/>
</dbReference>
<comment type="catalytic activity">
    <reaction evidence="7 8">
        <text>lipid IVA (E. coli) + CMP-3-deoxy-beta-D-manno-octulosonate = alpha-Kdo-(2-&gt;6)-lipid IVA (E. coli) + CMP + H(+)</text>
        <dbReference type="Rhea" id="RHEA:28066"/>
        <dbReference type="ChEBI" id="CHEBI:15378"/>
        <dbReference type="ChEBI" id="CHEBI:58603"/>
        <dbReference type="ChEBI" id="CHEBI:60364"/>
        <dbReference type="ChEBI" id="CHEBI:60377"/>
        <dbReference type="ChEBI" id="CHEBI:85987"/>
        <dbReference type="EC" id="2.4.99.12"/>
    </reaction>
</comment>
<comment type="similarity">
    <text evidence="8">Belongs to the glycosyltransferase group 1 family.</text>
</comment>